<dbReference type="AlphaFoldDB" id="A0A093GE43"/>
<dbReference type="EMBL" id="KL215918">
    <property type="protein sequence ID" value="KFV67458.1"/>
    <property type="molecule type" value="Genomic_DNA"/>
</dbReference>
<protein>
    <submittedName>
        <fullName evidence="2">Uncharacterized protein</fullName>
    </submittedName>
</protein>
<organism evidence="2 3">
    <name type="scientific">Dryobates pubescens</name>
    <name type="common">Downy woodpecker</name>
    <name type="synonym">Picoides pubescens</name>
    <dbReference type="NCBI Taxonomy" id="118200"/>
    <lineage>
        <taxon>Eukaryota</taxon>
        <taxon>Metazoa</taxon>
        <taxon>Chordata</taxon>
        <taxon>Craniata</taxon>
        <taxon>Vertebrata</taxon>
        <taxon>Euteleostomi</taxon>
        <taxon>Archelosauria</taxon>
        <taxon>Archosauria</taxon>
        <taxon>Dinosauria</taxon>
        <taxon>Saurischia</taxon>
        <taxon>Theropoda</taxon>
        <taxon>Coelurosauria</taxon>
        <taxon>Aves</taxon>
        <taxon>Neognathae</taxon>
        <taxon>Neoaves</taxon>
        <taxon>Telluraves</taxon>
        <taxon>Coraciimorphae</taxon>
        <taxon>Piciformes</taxon>
        <taxon>Picidae</taxon>
        <taxon>Dryobates</taxon>
    </lineage>
</organism>
<evidence type="ECO:0000313" key="2">
    <source>
        <dbReference type="EMBL" id="KFV67458.1"/>
    </source>
</evidence>
<evidence type="ECO:0000313" key="3">
    <source>
        <dbReference type="Proteomes" id="UP000053875"/>
    </source>
</evidence>
<sequence length="47" mass="4459">SPAALSAQVPSAIGVAGDAREVTSARADRHSLTAEDAANSSGAGGAH</sequence>
<evidence type="ECO:0000256" key="1">
    <source>
        <dbReference type="SAM" id="MobiDB-lite"/>
    </source>
</evidence>
<feature type="compositionally biased region" description="Basic and acidic residues" evidence="1">
    <location>
        <begin position="18"/>
        <end position="33"/>
    </location>
</feature>
<feature type="region of interest" description="Disordered" evidence="1">
    <location>
        <begin position="18"/>
        <end position="47"/>
    </location>
</feature>
<feature type="non-terminal residue" evidence="2">
    <location>
        <position position="47"/>
    </location>
</feature>
<accession>A0A093GE43</accession>
<reference evidence="2 3" key="1">
    <citation type="submission" date="2014-04" db="EMBL/GenBank/DDBJ databases">
        <title>Genome evolution of avian class.</title>
        <authorList>
            <person name="Zhang G."/>
            <person name="Li C."/>
        </authorList>
    </citation>
    <scope>NUCLEOTIDE SEQUENCE [LARGE SCALE GENOMIC DNA]</scope>
    <source>
        <strain evidence="2">BGI_N307</strain>
    </source>
</reference>
<feature type="non-terminal residue" evidence="2">
    <location>
        <position position="1"/>
    </location>
</feature>
<gene>
    <name evidence="2" type="ORF">N307_01813</name>
</gene>
<dbReference type="Proteomes" id="UP000053875">
    <property type="component" value="Unassembled WGS sequence"/>
</dbReference>
<name>A0A093GE43_DRYPU</name>
<proteinExistence type="predicted"/>
<keyword evidence="3" id="KW-1185">Reference proteome</keyword>